<reference evidence="1" key="1">
    <citation type="journal article" date="2004" name="Nature">
        <title>Genome duplication in the teleost fish Tetraodon nigroviridis reveals the early vertebrate proto-karyotype.</title>
        <authorList>
            <person name="Jaillon O."/>
            <person name="Aury J.-M."/>
            <person name="Brunet F."/>
            <person name="Petit J.-L."/>
            <person name="Stange-Thomann N."/>
            <person name="Mauceli E."/>
            <person name="Bouneau L."/>
            <person name="Fischer C."/>
            <person name="Ozouf-Costaz C."/>
            <person name="Bernot A."/>
            <person name="Nicaud S."/>
            <person name="Jaffe D."/>
            <person name="Fisher S."/>
            <person name="Lutfalla G."/>
            <person name="Dossat C."/>
            <person name="Segurens B."/>
            <person name="Dasilva C."/>
            <person name="Salanoubat M."/>
            <person name="Levy M."/>
            <person name="Boudet N."/>
            <person name="Castellano S."/>
            <person name="Anthouard V."/>
            <person name="Jubin C."/>
            <person name="Castelli V."/>
            <person name="Katinka M."/>
            <person name="Vacherie B."/>
            <person name="Biemont C."/>
            <person name="Skalli Z."/>
            <person name="Cattolico L."/>
            <person name="Poulain J."/>
            <person name="De Berardinis V."/>
            <person name="Cruaud C."/>
            <person name="Duprat S."/>
            <person name="Brottier P."/>
            <person name="Coutanceau J.-P."/>
            <person name="Gouzy J."/>
            <person name="Parra G."/>
            <person name="Lardier G."/>
            <person name="Chapple C."/>
            <person name="McKernan K.J."/>
            <person name="McEwan P."/>
            <person name="Bosak S."/>
            <person name="Kellis M."/>
            <person name="Volff J.-N."/>
            <person name="Guigo R."/>
            <person name="Zody M.C."/>
            <person name="Mesirov J."/>
            <person name="Lindblad-Toh K."/>
            <person name="Birren B."/>
            <person name="Nusbaum C."/>
            <person name="Kahn D."/>
            <person name="Robinson-Rechavi M."/>
            <person name="Laudet V."/>
            <person name="Schachter V."/>
            <person name="Quetier F."/>
            <person name="Saurin W."/>
            <person name="Scarpelli C."/>
            <person name="Wincker P."/>
            <person name="Lander E.S."/>
            <person name="Weissenbach J."/>
            <person name="Roest Crollius H."/>
        </authorList>
    </citation>
    <scope>NUCLEOTIDE SEQUENCE [LARGE SCALE GENOMIC DNA]</scope>
</reference>
<dbReference type="AlphaFoldDB" id="Q4SCX6"/>
<proteinExistence type="predicted"/>
<sequence length="65" mass="7560">MDVNLQSHRFYFPQVYCAEPGAQPQLTEFKVRMVCVIHPGCPASRLRLHDPQLLLLFLSFCVWVL</sequence>
<dbReference type="EMBL" id="CAAE01014646">
    <property type="protein sequence ID" value="CAG01506.1"/>
    <property type="molecule type" value="Genomic_DNA"/>
</dbReference>
<protein>
    <submittedName>
        <fullName evidence="1">(spotted green pufferfish) hypothetical protein</fullName>
    </submittedName>
</protein>
<gene>
    <name evidence="1" type="ORF">GSTENG00020296001</name>
</gene>
<dbReference type="KEGG" id="tng:GSTEN00020296G001"/>
<evidence type="ECO:0000313" key="1">
    <source>
        <dbReference type="EMBL" id="CAG01506.1"/>
    </source>
</evidence>
<comment type="caution">
    <text evidence="1">The sequence shown here is derived from an EMBL/GenBank/DDBJ whole genome shotgun (WGS) entry which is preliminary data.</text>
</comment>
<accession>Q4SCX6</accession>
<name>Q4SCX6_TETNG</name>
<reference evidence="1" key="2">
    <citation type="submission" date="2004-02" db="EMBL/GenBank/DDBJ databases">
        <authorList>
            <consortium name="Genoscope"/>
            <consortium name="Whitehead Institute Centre for Genome Research"/>
        </authorList>
    </citation>
    <scope>NUCLEOTIDE SEQUENCE</scope>
</reference>
<organism evidence="1">
    <name type="scientific">Tetraodon nigroviridis</name>
    <name type="common">Spotted green pufferfish</name>
    <name type="synonym">Chelonodon nigroviridis</name>
    <dbReference type="NCBI Taxonomy" id="99883"/>
    <lineage>
        <taxon>Eukaryota</taxon>
        <taxon>Metazoa</taxon>
        <taxon>Chordata</taxon>
        <taxon>Craniata</taxon>
        <taxon>Vertebrata</taxon>
        <taxon>Euteleostomi</taxon>
        <taxon>Actinopterygii</taxon>
        <taxon>Neopterygii</taxon>
        <taxon>Teleostei</taxon>
        <taxon>Neoteleostei</taxon>
        <taxon>Acanthomorphata</taxon>
        <taxon>Eupercaria</taxon>
        <taxon>Tetraodontiformes</taxon>
        <taxon>Tetradontoidea</taxon>
        <taxon>Tetraodontidae</taxon>
        <taxon>Tetraodon</taxon>
    </lineage>
</organism>